<proteinExistence type="inferred from homology"/>
<evidence type="ECO:0000256" key="2">
    <source>
        <dbReference type="ARBA" id="ARBA00022737"/>
    </source>
</evidence>
<comment type="similarity">
    <text evidence="1">Belongs to the beta/gamma-crystallin family.</text>
</comment>
<evidence type="ECO:0000313" key="6">
    <source>
        <dbReference type="Proteomes" id="UP001163046"/>
    </source>
</evidence>
<dbReference type="EMBL" id="MU826361">
    <property type="protein sequence ID" value="KAJ7378927.1"/>
    <property type="molecule type" value="Genomic_DNA"/>
</dbReference>
<organism evidence="5 6">
    <name type="scientific">Desmophyllum pertusum</name>
    <dbReference type="NCBI Taxonomy" id="174260"/>
    <lineage>
        <taxon>Eukaryota</taxon>
        <taxon>Metazoa</taxon>
        <taxon>Cnidaria</taxon>
        <taxon>Anthozoa</taxon>
        <taxon>Hexacorallia</taxon>
        <taxon>Scleractinia</taxon>
        <taxon>Caryophylliina</taxon>
        <taxon>Caryophylliidae</taxon>
        <taxon>Desmophyllum</taxon>
    </lineage>
</organism>
<feature type="domain" description="Beta/gamma crystallin 'Greek key'" evidence="4">
    <location>
        <begin position="6"/>
        <end position="91"/>
    </location>
</feature>
<feature type="region of interest" description="Disordered" evidence="3">
    <location>
        <begin position="70"/>
        <end position="107"/>
    </location>
</feature>
<sequence length="107" mass="11948">MTATLTVLLFEDEGYGGKVKELNDESQDQPDLTNEFTSGVSSIVLKENAKKWQVFTRVNYQGAKVTLEPGRRYTSPDAMGLDNPVQSMKRFHENGDDKESDDADETA</sequence>
<keyword evidence="6" id="KW-1185">Reference proteome</keyword>
<dbReference type="OrthoDB" id="8407241at2759"/>
<protein>
    <recommendedName>
        <fullName evidence="4">Beta/gamma crystallin 'Greek key' domain-containing protein</fullName>
    </recommendedName>
</protein>
<feature type="compositionally biased region" description="Acidic residues" evidence="3">
    <location>
        <begin position="98"/>
        <end position="107"/>
    </location>
</feature>
<dbReference type="AlphaFoldDB" id="A0A9X0CWV0"/>
<comment type="caution">
    <text evidence="5">The sequence shown here is derived from an EMBL/GenBank/DDBJ whole genome shotgun (WGS) entry which is preliminary data.</text>
</comment>
<accession>A0A9X0CWV0</accession>
<reference evidence="5" key="1">
    <citation type="submission" date="2023-01" db="EMBL/GenBank/DDBJ databases">
        <title>Genome assembly of the deep-sea coral Lophelia pertusa.</title>
        <authorList>
            <person name="Herrera S."/>
            <person name="Cordes E."/>
        </authorList>
    </citation>
    <scope>NUCLEOTIDE SEQUENCE</scope>
    <source>
        <strain evidence="5">USNM1676648</strain>
        <tissue evidence="5">Polyp</tissue>
    </source>
</reference>
<dbReference type="InterPro" id="IPR001064">
    <property type="entry name" value="Beta/gamma_crystallin"/>
</dbReference>
<evidence type="ECO:0000259" key="4">
    <source>
        <dbReference type="SMART" id="SM00247"/>
    </source>
</evidence>
<dbReference type="Gene3D" id="2.60.20.10">
    <property type="entry name" value="Crystallins"/>
    <property type="match status" value="1"/>
</dbReference>
<dbReference type="Pfam" id="PF00030">
    <property type="entry name" value="Crystall"/>
    <property type="match status" value="1"/>
</dbReference>
<gene>
    <name evidence="5" type="ORF">OS493_019622</name>
</gene>
<name>A0A9X0CWV0_9CNID</name>
<dbReference type="SUPFAM" id="SSF49695">
    <property type="entry name" value="gamma-Crystallin-like"/>
    <property type="match status" value="1"/>
</dbReference>
<keyword evidence="2" id="KW-0677">Repeat</keyword>
<dbReference type="InterPro" id="IPR011024">
    <property type="entry name" value="G_crystallin-like"/>
</dbReference>
<evidence type="ECO:0000256" key="1">
    <source>
        <dbReference type="ARBA" id="ARBA00009646"/>
    </source>
</evidence>
<dbReference type="Proteomes" id="UP001163046">
    <property type="component" value="Unassembled WGS sequence"/>
</dbReference>
<evidence type="ECO:0000256" key="3">
    <source>
        <dbReference type="SAM" id="MobiDB-lite"/>
    </source>
</evidence>
<evidence type="ECO:0000313" key="5">
    <source>
        <dbReference type="EMBL" id="KAJ7378927.1"/>
    </source>
</evidence>
<dbReference type="SMART" id="SM00247">
    <property type="entry name" value="XTALbg"/>
    <property type="match status" value="1"/>
</dbReference>